<organism evidence="1 2">
    <name type="scientific">Herbaspirillum hiltneri N3</name>
    <dbReference type="NCBI Taxonomy" id="1262470"/>
    <lineage>
        <taxon>Bacteria</taxon>
        <taxon>Pseudomonadati</taxon>
        <taxon>Pseudomonadota</taxon>
        <taxon>Betaproteobacteria</taxon>
        <taxon>Burkholderiales</taxon>
        <taxon>Oxalobacteraceae</taxon>
        <taxon>Herbaspirillum</taxon>
    </lineage>
</organism>
<sequence>MARSTRATGAIERLNTRAGTKQYSMGRTSAELFYLLQRTPENPAEKLCDPLPLDEFVAFVNAYGPQKPKRVSKLDVAFEKQLAKKREE</sequence>
<dbReference type="Proteomes" id="UP000063429">
    <property type="component" value="Chromosome"/>
</dbReference>
<evidence type="ECO:0000313" key="2">
    <source>
        <dbReference type="Proteomes" id="UP000063429"/>
    </source>
</evidence>
<proteinExistence type="predicted"/>
<reference evidence="2" key="1">
    <citation type="journal article" date="2015" name="Genome Announc.">
        <title>Complete Genome Sequence of Herbaspirillum hiltneri N3 (DSM 17495), Isolated from Surface-Sterilized Wheat Roots.</title>
        <authorList>
            <person name="Guizelini D."/>
            <person name="Saizaki P.M."/>
            <person name="Coimbra N.A."/>
            <person name="Weiss V.A."/>
            <person name="Faoro H."/>
            <person name="Sfeir M.Z."/>
            <person name="Baura V.A."/>
            <person name="Monteiro R.A."/>
            <person name="Chubatsu L.S."/>
            <person name="Souza E.M."/>
            <person name="Cruz L.M."/>
            <person name="Pedrosa F.O."/>
            <person name="Raittz R.T."/>
            <person name="Marchaukoski J.N."/>
            <person name="Steffens M.B."/>
        </authorList>
    </citation>
    <scope>NUCLEOTIDE SEQUENCE [LARGE SCALE GENOMIC DNA]</scope>
    <source>
        <strain evidence="2">N3</strain>
    </source>
</reference>
<protein>
    <submittedName>
        <fullName evidence="1">Uncharacterized protein</fullName>
    </submittedName>
</protein>
<name>A0ABN4HYT0_9BURK</name>
<evidence type="ECO:0000313" key="1">
    <source>
        <dbReference type="EMBL" id="AKZ63829.1"/>
    </source>
</evidence>
<dbReference type="EMBL" id="CP011409">
    <property type="protein sequence ID" value="AKZ63829.1"/>
    <property type="molecule type" value="Genomic_DNA"/>
</dbReference>
<gene>
    <name evidence="1" type="ORF">F506_15185</name>
</gene>
<keyword evidence="2" id="KW-1185">Reference proteome</keyword>
<dbReference type="RefSeq" id="WP_053198761.1">
    <property type="nucleotide sequence ID" value="NZ_CP011409.1"/>
</dbReference>
<accession>A0ABN4HYT0</accession>